<dbReference type="Pfam" id="PF00300">
    <property type="entry name" value="His_Phos_1"/>
    <property type="match status" value="1"/>
</dbReference>
<organism evidence="1 2">
    <name type="scientific">Priestia iocasae</name>
    <dbReference type="NCBI Taxonomy" id="2291674"/>
    <lineage>
        <taxon>Bacteria</taxon>
        <taxon>Bacillati</taxon>
        <taxon>Bacillota</taxon>
        <taxon>Bacilli</taxon>
        <taxon>Bacillales</taxon>
        <taxon>Bacillaceae</taxon>
        <taxon>Priestia</taxon>
    </lineage>
</organism>
<dbReference type="InterPro" id="IPR029033">
    <property type="entry name" value="His_PPase_superfam"/>
</dbReference>
<dbReference type="RefSeq" id="WP_205184148.1">
    <property type="nucleotide sequence ID" value="NZ_JAFBFC010000001.1"/>
</dbReference>
<sequence length="208" mass="24389">MDHSLVITCIRHGLTAANREKRYIGWTDVSLCQDGMDSLKSSQLLIDRPDIIISSDLIRCVETTKLLFPGISYSPSSSWREINFGAWELRTYEDLKEKPHYQNWLNDPFNVSPIQGESFYEFSIRIWQAWDELIHLLMSRKYRHAVIVTHGGPLRLLASTFVPDRPHFWEWSFHFGEGCTFFHTEQTARERRSCISYSEVRLTEKENG</sequence>
<dbReference type="SUPFAM" id="SSF53254">
    <property type="entry name" value="Phosphoglycerate mutase-like"/>
    <property type="match status" value="1"/>
</dbReference>
<evidence type="ECO:0000313" key="2">
    <source>
        <dbReference type="Proteomes" id="UP000809829"/>
    </source>
</evidence>
<dbReference type="Proteomes" id="UP000809829">
    <property type="component" value="Unassembled WGS sequence"/>
</dbReference>
<dbReference type="InterPro" id="IPR050275">
    <property type="entry name" value="PGM_Phosphatase"/>
</dbReference>
<keyword evidence="2" id="KW-1185">Reference proteome</keyword>
<dbReference type="Gene3D" id="3.40.50.1240">
    <property type="entry name" value="Phosphoglycerate mutase-like"/>
    <property type="match status" value="1"/>
</dbReference>
<dbReference type="SMART" id="SM00855">
    <property type="entry name" value="PGAM"/>
    <property type="match status" value="1"/>
</dbReference>
<dbReference type="GO" id="GO:0043755">
    <property type="term" value="F:alpha-ribazole phosphatase activity"/>
    <property type="evidence" value="ECO:0007669"/>
    <property type="project" value="UniProtKB-EC"/>
</dbReference>
<accession>A0ABS2QRS4</accession>
<comment type="caution">
    <text evidence="1">The sequence shown here is derived from an EMBL/GenBank/DDBJ whole genome shotgun (WGS) entry which is preliminary data.</text>
</comment>
<keyword evidence="1" id="KW-0378">Hydrolase</keyword>
<dbReference type="PANTHER" id="PTHR48100">
    <property type="entry name" value="BROAD-SPECIFICITY PHOSPHATASE YOR283W-RELATED"/>
    <property type="match status" value="1"/>
</dbReference>
<dbReference type="CDD" id="cd07067">
    <property type="entry name" value="HP_PGM_like"/>
    <property type="match status" value="1"/>
</dbReference>
<dbReference type="EC" id="3.1.3.73" evidence="1"/>
<dbReference type="InterPro" id="IPR013078">
    <property type="entry name" value="His_Pase_superF_clade-1"/>
</dbReference>
<name>A0ABS2QRS4_9BACI</name>
<dbReference type="EMBL" id="JAFBFC010000001">
    <property type="protein sequence ID" value="MBM7701993.1"/>
    <property type="molecule type" value="Genomic_DNA"/>
</dbReference>
<dbReference type="PANTHER" id="PTHR48100:SF1">
    <property type="entry name" value="HISTIDINE PHOSPHATASE FAMILY PROTEIN-RELATED"/>
    <property type="match status" value="1"/>
</dbReference>
<protein>
    <submittedName>
        <fullName evidence="1">Alpha-ribazole phosphatase</fullName>
        <ecNumber evidence="1">3.1.3.73</ecNumber>
    </submittedName>
</protein>
<proteinExistence type="predicted"/>
<evidence type="ECO:0000313" key="1">
    <source>
        <dbReference type="EMBL" id="MBM7701993.1"/>
    </source>
</evidence>
<gene>
    <name evidence="1" type="ORF">JOC83_000819</name>
</gene>
<reference evidence="1 2" key="1">
    <citation type="submission" date="2021-01" db="EMBL/GenBank/DDBJ databases">
        <title>Genomic Encyclopedia of Type Strains, Phase IV (KMG-IV): sequencing the most valuable type-strain genomes for metagenomic binning, comparative biology and taxonomic classification.</title>
        <authorList>
            <person name="Goeker M."/>
        </authorList>
    </citation>
    <scope>NUCLEOTIDE SEQUENCE [LARGE SCALE GENOMIC DNA]</scope>
    <source>
        <strain evidence="1 2">DSM 104297</strain>
    </source>
</reference>